<proteinExistence type="predicted"/>
<sequence>MASLFSQSVSVASNFYSTAMSSLNTIPTLLPAAPSSPIDFSLYTSQIFKSRLPFSFGLVQSISSLNLPPITIPLPLQNLTFWQVANIAFFVFTVGILSWMLDSHHSDDDNEELLSNPKSSTTTTPPQIVIPNTVEILTPPPPRARRQTLETIATFVNFEDIQRSSRRRRSLRSPLPCSLFNSPIDNTSSSSTSTLLLNSTTATSPPTSPTSTDAHGQLISTPLGKGKSLLRKASENSSCRNRNRRRYSFQDEVVRRGLEVVADYDRVGIVSTEEADQRRSGSWRTGLLLGLRIPVGWTMK</sequence>
<organism evidence="2 3">
    <name type="scientific">Arthrobotrys conoides</name>
    <dbReference type="NCBI Taxonomy" id="74498"/>
    <lineage>
        <taxon>Eukaryota</taxon>
        <taxon>Fungi</taxon>
        <taxon>Dikarya</taxon>
        <taxon>Ascomycota</taxon>
        <taxon>Pezizomycotina</taxon>
        <taxon>Orbiliomycetes</taxon>
        <taxon>Orbiliales</taxon>
        <taxon>Orbiliaceae</taxon>
        <taxon>Arthrobotrys</taxon>
    </lineage>
</organism>
<name>A0AAN8NMH5_9PEZI</name>
<dbReference type="Proteomes" id="UP001307849">
    <property type="component" value="Unassembled WGS sequence"/>
</dbReference>
<keyword evidence="3" id="KW-1185">Reference proteome</keyword>
<protein>
    <submittedName>
        <fullName evidence="2">Uncharacterized protein</fullName>
    </submittedName>
</protein>
<evidence type="ECO:0000313" key="2">
    <source>
        <dbReference type="EMBL" id="KAK6502368.1"/>
    </source>
</evidence>
<comment type="caution">
    <text evidence="2">The sequence shown here is derived from an EMBL/GenBank/DDBJ whole genome shotgun (WGS) entry which is preliminary data.</text>
</comment>
<evidence type="ECO:0000256" key="1">
    <source>
        <dbReference type="SAM" id="MobiDB-lite"/>
    </source>
</evidence>
<dbReference type="EMBL" id="JAVHJM010000011">
    <property type="protein sequence ID" value="KAK6502368.1"/>
    <property type="molecule type" value="Genomic_DNA"/>
</dbReference>
<feature type="region of interest" description="Disordered" evidence="1">
    <location>
        <begin position="182"/>
        <end position="241"/>
    </location>
</feature>
<feature type="region of interest" description="Disordered" evidence="1">
    <location>
        <begin position="108"/>
        <end position="143"/>
    </location>
</feature>
<dbReference type="AlphaFoldDB" id="A0AAN8NMH5"/>
<gene>
    <name evidence="2" type="ORF">TWF506_002949</name>
</gene>
<evidence type="ECO:0000313" key="3">
    <source>
        <dbReference type="Proteomes" id="UP001307849"/>
    </source>
</evidence>
<accession>A0AAN8NMH5</accession>
<feature type="compositionally biased region" description="Low complexity" evidence="1">
    <location>
        <begin position="187"/>
        <end position="212"/>
    </location>
</feature>
<reference evidence="2 3" key="1">
    <citation type="submission" date="2019-10" db="EMBL/GenBank/DDBJ databases">
        <authorList>
            <person name="Palmer J.M."/>
        </authorList>
    </citation>
    <scope>NUCLEOTIDE SEQUENCE [LARGE SCALE GENOMIC DNA]</scope>
    <source>
        <strain evidence="2 3">TWF506</strain>
    </source>
</reference>